<evidence type="ECO:0000313" key="7">
    <source>
        <dbReference type="EMBL" id="EEJ72642.1"/>
    </source>
</evidence>
<dbReference type="InterPro" id="IPR001360">
    <property type="entry name" value="Glyco_hydro_1"/>
</dbReference>
<dbReference type="GO" id="GO:0005829">
    <property type="term" value="C:cytosol"/>
    <property type="evidence" value="ECO:0007669"/>
    <property type="project" value="TreeGrafter"/>
</dbReference>
<dbReference type="GO" id="GO:0008422">
    <property type="term" value="F:beta-glucosidase activity"/>
    <property type="evidence" value="ECO:0007669"/>
    <property type="project" value="TreeGrafter"/>
</dbReference>
<dbReference type="PANTHER" id="PTHR10353">
    <property type="entry name" value="GLYCOSYL HYDROLASE"/>
    <property type="match status" value="1"/>
</dbReference>
<dbReference type="RefSeq" id="WP_007125072.1">
    <property type="nucleotide sequence ID" value="NZ_AZFO01000020.1"/>
</dbReference>
<feature type="active site" description="Nucleophile" evidence="4">
    <location>
        <position position="375"/>
    </location>
</feature>
<dbReference type="EMBL" id="ACGU01000032">
    <property type="protein sequence ID" value="EEJ72642.1"/>
    <property type="molecule type" value="Genomic_DNA"/>
</dbReference>
<keyword evidence="3 6" id="KW-0326">Glycosidase</keyword>
<evidence type="ECO:0000256" key="3">
    <source>
        <dbReference type="ARBA" id="ARBA00023295"/>
    </source>
</evidence>
<dbReference type="HOGENOM" id="CLU_001859_0_2_9"/>
<dbReference type="AlphaFoldDB" id="C2ELJ4"/>
<evidence type="ECO:0000256" key="6">
    <source>
        <dbReference type="RuleBase" id="RU004468"/>
    </source>
</evidence>
<dbReference type="PRINTS" id="PR00131">
    <property type="entry name" value="GLHYDRLASE1"/>
</dbReference>
<dbReference type="InterPro" id="IPR033132">
    <property type="entry name" value="GH_1_N_CS"/>
</dbReference>
<gene>
    <name evidence="7" type="primary">bglA</name>
    <name evidence="7" type="ORF">HMPREF0548_0540</name>
</gene>
<reference evidence="7 8" key="1">
    <citation type="submission" date="2009-01" db="EMBL/GenBank/DDBJ databases">
        <authorList>
            <person name="Qin X."/>
            <person name="Bachman B."/>
            <person name="Battles P."/>
            <person name="Bell A."/>
            <person name="Bess C."/>
            <person name="Bickham C."/>
            <person name="Chaboub L."/>
            <person name="Chen D."/>
            <person name="Coyle M."/>
            <person name="Deiros D.R."/>
            <person name="Dinh H."/>
            <person name="Forbes L."/>
            <person name="Fowler G."/>
            <person name="Francisco L."/>
            <person name="Fu Q."/>
            <person name="Gubbala S."/>
            <person name="Hale W."/>
            <person name="Han Y."/>
            <person name="Hemphill L."/>
            <person name="Highlander S.K."/>
            <person name="Hirani K."/>
            <person name="Hogues M."/>
            <person name="Jackson L."/>
            <person name="Jakkamsetti A."/>
            <person name="Javaid M."/>
            <person name="Jiang H."/>
            <person name="Korchina V."/>
            <person name="Kovar C."/>
            <person name="Lara F."/>
            <person name="Lee S."/>
            <person name="Mata R."/>
            <person name="Mathew T."/>
            <person name="Moen C."/>
            <person name="Morales K."/>
            <person name="Munidasa M."/>
            <person name="Nazareth L."/>
            <person name="Ngo R."/>
            <person name="Nguyen L."/>
            <person name="Okwuonu G."/>
            <person name="Ongeri F."/>
            <person name="Patil S."/>
            <person name="Petrosino J."/>
            <person name="Pham C."/>
            <person name="Pham P."/>
            <person name="Pu L.-L."/>
            <person name="Puazo M."/>
            <person name="Raj R."/>
            <person name="Reid J."/>
            <person name="Rouhana J."/>
            <person name="Saada N."/>
            <person name="Shang Y."/>
            <person name="Simmons D."/>
            <person name="Thornton R."/>
            <person name="Warren J."/>
            <person name="Weissenberger G."/>
            <person name="Zhang J."/>
            <person name="Zhang L."/>
            <person name="Zhou C."/>
            <person name="Zhu D."/>
            <person name="Muzny D."/>
            <person name="Worley K."/>
            <person name="Gibbs R."/>
        </authorList>
    </citation>
    <scope>NUCLEOTIDE SEQUENCE [LARGE SCALE GENOMIC DNA]</scope>
    <source>
        <strain evidence="7 8">DSM 16047</strain>
    </source>
</reference>
<evidence type="ECO:0000256" key="5">
    <source>
        <dbReference type="RuleBase" id="RU003690"/>
    </source>
</evidence>
<dbReference type="Gene3D" id="3.20.20.80">
    <property type="entry name" value="Glycosidases"/>
    <property type="match status" value="1"/>
</dbReference>
<keyword evidence="2 6" id="KW-0378">Hydrolase</keyword>
<dbReference type="PATRIC" id="fig|525365.8.peg.759"/>
<dbReference type="Pfam" id="PF00232">
    <property type="entry name" value="Glyco_hydro_1"/>
    <property type="match status" value="1"/>
</dbReference>
<evidence type="ECO:0000256" key="2">
    <source>
        <dbReference type="ARBA" id="ARBA00022801"/>
    </source>
</evidence>
<comment type="similarity">
    <text evidence="1 5">Belongs to the glycosyl hydrolase 1 family.</text>
</comment>
<dbReference type="PROSITE" id="PS00653">
    <property type="entry name" value="GLYCOSYL_HYDROL_F1_2"/>
    <property type="match status" value="1"/>
</dbReference>
<dbReference type="STRING" id="525365.HMPREF0548_0540"/>
<evidence type="ECO:0000313" key="8">
    <source>
        <dbReference type="Proteomes" id="UP000005583"/>
    </source>
</evidence>
<comment type="caution">
    <text evidence="7">The sequence shown here is derived from an EMBL/GenBank/DDBJ whole genome shotgun (WGS) entry which is preliminary data.</text>
</comment>
<sequence>MLKSNQKKFLWGCSSAANQIEGAWDADGKGTSVVDYLASSTQPNGMRYLTSRIDPKKYYGSHQAVDFYHRYEKDIKLLAGMHVNAYRMSIAWTRIFPKGIEDEPNKKGIQFYHKVIDELLKFGIEPIITLSHYEPPYYLAKTIDGWASKKMIDYYLKFVKTVLTEFKGKVKYWITFNEINALQVPFGIMTAGGILMDINDTRNTEQLRYKALHHQFIASAKAVKLAHQIDPNNKVGCMIASMYTYPINSDPLNVRNNQFALQMKNMFCSDVQVRGYYPGYALRYFKDHNIKLDVSDSDKRILKEGTVDFYSFSYYMTNCTSTDKNAKKVNANLVNGVKNPFLKTSEWGWQIDPIGLRIYLNDIYDRYQIPMLIVENGLGAKDKVEDNKVHDQYRIDYLKAHVKEMKEAILDGVDLIGYCPWSSTDLVALSTGNIIKRYGFVYVDIDAKGQGTYQRIPKDSYYWYQKLIDSNYLEK</sequence>
<dbReference type="PANTHER" id="PTHR10353:SF296">
    <property type="entry name" value="6-PHOSPHO-BETA-GLUCOSIDASE"/>
    <property type="match status" value="1"/>
</dbReference>
<dbReference type="GO" id="GO:0016052">
    <property type="term" value="P:carbohydrate catabolic process"/>
    <property type="evidence" value="ECO:0007669"/>
    <property type="project" value="TreeGrafter"/>
</dbReference>
<name>C2ELJ4_9LACO</name>
<evidence type="ECO:0000256" key="4">
    <source>
        <dbReference type="PROSITE-ProRule" id="PRU10055"/>
    </source>
</evidence>
<accession>C2ELJ4</accession>
<protein>
    <submittedName>
        <fullName evidence="7">Glycosyl hydrolase, family 1</fullName>
    </submittedName>
</protein>
<dbReference type="PROSITE" id="PS00572">
    <property type="entry name" value="GLYCOSYL_HYDROL_F1_1"/>
    <property type="match status" value="1"/>
</dbReference>
<dbReference type="SUPFAM" id="SSF51445">
    <property type="entry name" value="(Trans)glycosidases"/>
    <property type="match status" value="1"/>
</dbReference>
<evidence type="ECO:0000256" key="1">
    <source>
        <dbReference type="ARBA" id="ARBA00010838"/>
    </source>
</evidence>
<proteinExistence type="inferred from homology"/>
<dbReference type="InterPro" id="IPR018120">
    <property type="entry name" value="Glyco_hydro_1_AS"/>
</dbReference>
<dbReference type="CAZy" id="GH1">
    <property type="family name" value="Glycoside Hydrolase Family 1"/>
</dbReference>
<dbReference type="FunFam" id="3.20.20.80:FF:000004">
    <property type="entry name" value="Beta-glucosidase 6-phospho-beta-glucosidase"/>
    <property type="match status" value="1"/>
</dbReference>
<organism evidence="7 8">
    <name type="scientific">Lactobacillus ultunensis DSM 16047</name>
    <dbReference type="NCBI Taxonomy" id="525365"/>
    <lineage>
        <taxon>Bacteria</taxon>
        <taxon>Bacillati</taxon>
        <taxon>Bacillota</taxon>
        <taxon>Bacilli</taxon>
        <taxon>Lactobacillales</taxon>
        <taxon>Lactobacillaceae</taxon>
        <taxon>Lactobacillus</taxon>
    </lineage>
</organism>
<dbReference type="eggNOG" id="COG2723">
    <property type="taxonomic scope" value="Bacteria"/>
</dbReference>
<keyword evidence="8" id="KW-1185">Reference proteome</keyword>
<dbReference type="InterPro" id="IPR017853">
    <property type="entry name" value="GH"/>
</dbReference>
<dbReference type="Proteomes" id="UP000005583">
    <property type="component" value="Unassembled WGS sequence"/>
</dbReference>